<name>A0A1H9QTH3_9PSEU</name>
<evidence type="ECO:0000256" key="1">
    <source>
        <dbReference type="SAM" id="MobiDB-lite"/>
    </source>
</evidence>
<evidence type="ECO:0000313" key="2">
    <source>
        <dbReference type="EMBL" id="SER63013.1"/>
    </source>
</evidence>
<protein>
    <submittedName>
        <fullName evidence="2">Uncharacterized protein</fullName>
    </submittedName>
</protein>
<dbReference type="STRING" id="402600.SAMN05216188_113155"/>
<gene>
    <name evidence="2" type="ORF">SAMN05216188_113155</name>
</gene>
<feature type="region of interest" description="Disordered" evidence="1">
    <location>
        <begin position="1"/>
        <end position="21"/>
    </location>
</feature>
<keyword evidence="3" id="KW-1185">Reference proteome</keyword>
<dbReference type="AlphaFoldDB" id="A0A1H9QTH3"/>
<proteinExistence type="predicted"/>
<dbReference type="Proteomes" id="UP000199352">
    <property type="component" value="Unassembled WGS sequence"/>
</dbReference>
<accession>A0A1H9QTH3</accession>
<evidence type="ECO:0000313" key="3">
    <source>
        <dbReference type="Proteomes" id="UP000199352"/>
    </source>
</evidence>
<organism evidence="2 3">
    <name type="scientific">Lentzea xinjiangensis</name>
    <dbReference type="NCBI Taxonomy" id="402600"/>
    <lineage>
        <taxon>Bacteria</taxon>
        <taxon>Bacillati</taxon>
        <taxon>Actinomycetota</taxon>
        <taxon>Actinomycetes</taxon>
        <taxon>Pseudonocardiales</taxon>
        <taxon>Pseudonocardiaceae</taxon>
        <taxon>Lentzea</taxon>
    </lineage>
</organism>
<sequence length="44" mass="4785">MTAPNGTIRPGGDGLWAPVLPDPRESQEWVVQADDDPLIVRSLD</sequence>
<dbReference type="EMBL" id="FOFR01000013">
    <property type="protein sequence ID" value="SER63013.1"/>
    <property type="molecule type" value="Genomic_DNA"/>
</dbReference>
<reference evidence="3" key="1">
    <citation type="submission" date="2016-10" db="EMBL/GenBank/DDBJ databases">
        <authorList>
            <person name="Varghese N."/>
            <person name="Submissions S."/>
        </authorList>
    </citation>
    <scope>NUCLEOTIDE SEQUENCE [LARGE SCALE GENOMIC DNA]</scope>
    <source>
        <strain evidence="3">CGMCC 4.3525</strain>
    </source>
</reference>